<feature type="transmembrane region" description="Helical" evidence="1">
    <location>
        <begin position="44"/>
        <end position="63"/>
    </location>
</feature>
<proteinExistence type="predicted"/>
<name>A0A2S7U600_9FLAO</name>
<keyword evidence="1" id="KW-0472">Membrane</keyword>
<dbReference type="EMBL" id="MTPW01000001">
    <property type="protein sequence ID" value="PQJ30439.1"/>
    <property type="molecule type" value="Genomic_DNA"/>
</dbReference>
<evidence type="ECO:0000313" key="3">
    <source>
        <dbReference type="Proteomes" id="UP000239747"/>
    </source>
</evidence>
<protein>
    <submittedName>
        <fullName evidence="2">Uncharacterized protein</fullName>
    </submittedName>
</protein>
<keyword evidence="3" id="KW-1185">Reference proteome</keyword>
<sequence>MGAAKFYFFNTKWRTYPRSVQWCLSIAMGLLIIVPQFIIPDLWFGIPSTVLYLIGLVYLIWSATRKNALHWKRDNQVKLKIDGRTLELDMKFISQV</sequence>
<accession>A0A2S7U600</accession>
<organism evidence="2 3">
    <name type="scientific">Nonlabens arenilitoris</name>
    <dbReference type="NCBI Taxonomy" id="1217969"/>
    <lineage>
        <taxon>Bacteria</taxon>
        <taxon>Pseudomonadati</taxon>
        <taxon>Bacteroidota</taxon>
        <taxon>Flavobacteriia</taxon>
        <taxon>Flavobacteriales</taxon>
        <taxon>Flavobacteriaceae</taxon>
        <taxon>Nonlabens</taxon>
    </lineage>
</organism>
<keyword evidence="1" id="KW-0812">Transmembrane</keyword>
<dbReference type="RefSeq" id="WP_105069629.1">
    <property type="nucleotide sequence ID" value="NZ_MTPW01000001.1"/>
</dbReference>
<keyword evidence="1" id="KW-1133">Transmembrane helix</keyword>
<feature type="transmembrane region" description="Helical" evidence="1">
    <location>
        <begin position="20"/>
        <end position="38"/>
    </location>
</feature>
<comment type="caution">
    <text evidence="2">The sequence shown here is derived from an EMBL/GenBank/DDBJ whole genome shotgun (WGS) entry which is preliminary data.</text>
</comment>
<dbReference type="Proteomes" id="UP000239747">
    <property type="component" value="Unassembled WGS sequence"/>
</dbReference>
<gene>
    <name evidence="2" type="ORF">BST92_00110</name>
</gene>
<evidence type="ECO:0000256" key="1">
    <source>
        <dbReference type="SAM" id="Phobius"/>
    </source>
</evidence>
<evidence type="ECO:0000313" key="2">
    <source>
        <dbReference type="EMBL" id="PQJ30439.1"/>
    </source>
</evidence>
<dbReference type="OrthoDB" id="1144838at2"/>
<reference evidence="2 3" key="1">
    <citation type="submission" date="2017-01" db="EMBL/GenBank/DDBJ databases">
        <title>Trade-off between light-utilization and light-protection in marine flavobacteria.</title>
        <authorList>
            <person name="Kumagai Y."/>
            <person name="Yoshizawa S."/>
            <person name="Kogure K."/>
            <person name="Iwasaki W."/>
        </authorList>
    </citation>
    <scope>NUCLEOTIDE SEQUENCE [LARGE SCALE GENOMIC DNA]</scope>
    <source>
        <strain evidence="2 3">KCTC 32109</strain>
    </source>
</reference>
<dbReference type="AlphaFoldDB" id="A0A2S7U600"/>